<protein>
    <submittedName>
        <fullName evidence="1">Uncharacterized protein</fullName>
    </submittedName>
</protein>
<organism evidence="1 2">
    <name type="scientific">Characodon lateralis</name>
    <dbReference type="NCBI Taxonomy" id="208331"/>
    <lineage>
        <taxon>Eukaryota</taxon>
        <taxon>Metazoa</taxon>
        <taxon>Chordata</taxon>
        <taxon>Craniata</taxon>
        <taxon>Vertebrata</taxon>
        <taxon>Euteleostomi</taxon>
        <taxon>Actinopterygii</taxon>
        <taxon>Neopterygii</taxon>
        <taxon>Teleostei</taxon>
        <taxon>Neoteleostei</taxon>
        <taxon>Acanthomorphata</taxon>
        <taxon>Ovalentaria</taxon>
        <taxon>Atherinomorphae</taxon>
        <taxon>Cyprinodontiformes</taxon>
        <taxon>Goodeidae</taxon>
        <taxon>Characodon</taxon>
    </lineage>
</organism>
<accession>A0ABU7F3R9</accession>
<reference evidence="1 2" key="1">
    <citation type="submission" date="2021-06" db="EMBL/GenBank/DDBJ databases">
        <authorList>
            <person name="Palmer J.M."/>
        </authorList>
    </citation>
    <scope>NUCLEOTIDE SEQUENCE [LARGE SCALE GENOMIC DNA]</scope>
    <source>
        <strain evidence="1 2">CL_MEX2019</strain>
        <tissue evidence="1">Muscle</tissue>
    </source>
</reference>
<evidence type="ECO:0000313" key="1">
    <source>
        <dbReference type="EMBL" id="MED6292965.1"/>
    </source>
</evidence>
<name>A0ABU7F3R9_9TELE</name>
<proteinExistence type="predicted"/>
<dbReference type="Proteomes" id="UP001352852">
    <property type="component" value="Unassembled WGS sequence"/>
</dbReference>
<evidence type="ECO:0000313" key="2">
    <source>
        <dbReference type="Proteomes" id="UP001352852"/>
    </source>
</evidence>
<comment type="caution">
    <text evidence="1">The sequence shown here is derived from an EMBL/GenBank/DDBJ whole genome shotgun (WGS) entry which is preliminary data.</text>
</comment>
<dbReference type="EMBL" id="JAHUTJ010074078">
    <property type="protein sequence ID" value="MED6292965.1"/>
    <property type="molecule type" value="Genomic_DNA"/>
</dbReference>
<gene>
    <name evidence="1" type="ORF">CHARACLAT_006003</name>
</gene>
<keyword evidence="2" id="KW-1185">Reference proteome</keyword>
<sequence>MFAVGLITKAAIILISTLKQSRRQRQRGWSVVRFFPLLTFYGTKFLSVQKVKGRWSLESGGACFSQPLCFKFIFCTSSSSSTACPFHAALLTHFSNSVAAVMTAELLCLCSTPRWFCLLMQSLVDFDDLLTPTVAVILLSY</sequence>